<dbReference type="InterPro" id="IPR014030">
    <property type="entry name" value="Ketoacyl_synth_N"/>
</dbReference>
<name>A0A257SP45_9PROT</name>
<dbReference type="Gene3D" id="3.40.47.10">
    <property type="match status" value="1"/>
</dbReference>
<feature type="domain" description="Beta-ketoacyl synthase-like N-terminal" evidence="1">
    <location>
        <begin position="4"/>
        <end position="52"/>
    </location>
</feature>
<organism evidence="2 3">
    <name type="scientific">Acidithiobacillus ferrivorans</name>
    <dbReference type="NCBI Taxonomy" id="160808"/>
    <lineage>
        <taxon>Bacteria</taxon>
        <taxon>Pseudomonadati</taxon>
        <taxon>Pseudomonadota</taxon>
        <taxon>Acidithiobacillia</taxon>
        <taxon>Acidithiobacillales</taxon>
        <taxon>Acidithiobacillaceae</taxon>
        <taxon>Acidithiobacillus</taxon>
    </lineage>
</organism>
<dbReference type="AlphaFoldDB" id="A0A257SP45"/>
<proteinExistence type="predicted"/>
<accession>A0A257SP45</accession>
<dbReference type="EMBL" id="NCBC01000509">
    <property type="protein sequence ID" value="OYV74924.1"/>
    <property type="molecule type" value="Genomic_DNA"/>
</dbReference>
<reference evidence="2 3" key="1">
    <citation type="submission" date="2017-03" db="EMBL/GenBank/DDBJ databases">
        <title>Lifting the veil on microbial sulfur biogeochemistry in mining wastewaters.</title>
        <authorList>
            <person name="Kantor R.S."/>
            <person name="Colenbrander Nelson T."/>
            <person name="Marshall S."/>
            <person name="Bennett D."/>
            <person name="Apte S."/>
            <person name="Camacho D."/>
            <person name="Thomas B.C."/>
            <person name="Warren L.A."/>
            <person name="Banfield J.F."/>
        </authorList>
    </citation>
    <scope>NUCLEOTIDE SEQUENCE [LARGE SCALE GENOMIC DNA]</scope>
    <source>
        <strain evidence="2">21-59-9</strain>
    </source>
</reference>
<protein>
    <recommendedName>
        <fullName evidence="1">Beta-ketoacyl synthase-like N-terminal domain-containing protein</fullName>
    </recommendedName>
</protein>
<dbReference type="Pfam" id="PF00109">
    <property type="entry name" value="ketoacyl-synt"/>
    <property type="match status" value="1"/>
</dbReference>
<feature type="non-terminal residue" evidence="2">
    <location>
        <position position="55"/>
    </location>
</feature>
<evidence type="ECO:0000313" key="2">
    <source>
        <dbReference type="EMBL" id="OYV74924.1"/>
    </source>
</evidence>
<dbReference type="InterPro" id="IPR016039">
    <property type="entry name" value="Thiolase-like"/>
</dbReference>
<sequence length="55" mass="6280">MKNKKIAIIGYASRLPQTSDATFWEDLLAGRNLVTRVAEDRWAQYGLEHPSRAHP</sequence>
<evidence type="ECO:0000313" key="3">
    <source>
        <dbReference type="Proteomes" id="UP000216779"/>
    </source>
</evidence>
<dbReference type="GO" id="GO:0016746">
    <property type="term" value="F:acyltransferase activity"/>
    <property type="evidence" value="ECO:0007669"/>
    <property type="project" value="InterPro"/>
</dbReference>
<evidence type="ECO:0000259" key="1">
    <source>
        <dbReference type="Pfam" id="PF00109"/>
    </source>
</evidence>
<comment type="caution">
    <text evidence="2">The sequence shown here is derived from an EMBL/GenBank/DDBJ whole genome shotgun (WGS) entry which is preliminary data.</text>
</comment>
<dbReference type="Proteomes" id="UP000216779">
    <property type="component" value="Unassembled WGS sequence"/>
</dbReference>
<dbReference type="SUPFAM" id="SSF53901">
    <property type="entry name" value="Thiolase-like"/>
    <property type="match status" value="1"/>
</dbReference>
<gene>
    <name evidence="2" type="ORF">B7Z70_11365</name>
</gene>